<evidence type="ECO:0000313" key="9">
    <source>
        <dbReference type="EMBL" id="MFC5069304.1"/>
    </source>
</evidence>
<organism evidence="9 10">
    <name type="scientific">Flaviflagellibacter deserti</name>
    <dbReference type="NCBI Taxonomy" id="2267266"/>
    <lineage>
        <taxon>Bacteria</taxon>
        <taxon>Pseudomonadati</taxon>
        <taxon>Pseudomonadota</taxon>
        <taxon>Alphaproteobacteria</taxon>
        <taxon>Hyphomicrobiales</taxon>
        <taxon>Flaviflagellibacter</taxon>
    </lineage>
</organism>
<comment type="pathway">
    <text evidence="7">Cell wall biogenesis; peptidoglycan biosynthesis.</text>
</comment>
<feature type="region of interest" description="Disordered" evidence="8">
    <location>
        <begin position="1"/>
        <end position="22"/>
    </location>
</feature>
<comment type="catalytic activity">
    <reaction evidence="1 7">
        <text>L-glutamate = D-glutamate</text>
        <dbReference type="Rhea" id="RHEA:12813"/>
        <dbReference type="ChEBI" id="CHEBI:29985"/>
        <dbReference type="ChEBI" id="CHEBI:29986"/>
        <dbReference type="EC" id="5.1.1.3"/>
    </reaction>
</comment>
<dbReference type="InterPro" id="IPR033134">
    <property type="entry name" value="Asp/Glu_racemase_AS_2"/>
</dbReference>
<dbReference type="EMBL" id="JBHSJF010000006">
    <property type="protein sequence ID" value="MFC5069304.1"/>
    <property type="molecule type" value="Genomic_DNA"/>
</dbReference>
<evidence type="ECO:0000256" key="8">
    <source>
        <dbReference type="SAM" id="MobiDB-lite"/>
    </source>
</evidence>
<comment type="function">
    <text evidence="7">Provides the (R)-glutamate required for cell wall biosynthesis.</text>
</comment>
<dbReference type="Gene3D" id="3.40.50.1860">
    <property type="match status" value="2"/>
</dbReference>
<feature type="active site" description="Proton donor/acceptor" evidence="7">
    <location>
        <position position="92"/>
    </location>
</feature>
<comment type="caution">
    <text evidence="9">The sequence shown here is derived from an EMBL/GenBank/DDBJ whole genome shotgun (WGS) entry which is preliminary data.</text>
</comment>
<name>A0ABV9Z3Y8_9HYPH</name>
<dbReference type="SUPFAM" id="SSF53681">
    <property type="entry name" value="Aspartate/glutamate racemase"/>
    <property type="match status" value="2"/>
</dbReference>
<evidence type="ECO:0000256" key="6">
    <source>
        <dbReference type="ARBA" id="ARBA00023316"/>
    </source>
</evidence>
<keyword evidence="6 7" id="KW-0961">Cell wall biogenesis/degradation</keyword>
<dbReference type="InterPro" id="IPR004391">
    <property type="entry name" value="Glu_race"/>
</dbReference>
<keyword evidence="5 7" id="KW-0413">Isomerase</keyword>
<feature type="binding site" evidence="7">
    <location>
        <begin position="93"/>
        <end position="94"/>
    </location>
    <ligand>
        <name>substrate</name>
    </ligand>
</feature>
<evidence type="ECO:0000256" key="3">
    <source>
        <dbReference type="ARBA" id="ARBA00022960"/>
    </source>
</evidence>
<dbReference type="InterPro" id="IPR015942">
    <property type="entry name" value="Asp/Glu/hydantoin_racemase"/>
</dbReference>
<gene>
    <name evidence="7 9" type="primary">murI</name>
    <name evidence="9" type="ORF">ACFPFW_14905</name>
</gene>
<dbReference type="NCBIfam" id="TIGR00067">
    <property type="entry name" value="glut_race"/>
    <property type="match status" value="1"/>
</dbReference>
<dbReference type="Pfam" id="PF01177">
    <property type="entry name" value="Asp_Glu_race"/>
    <property type="match status" value="1"/>
</dbReference>
<feature type="binding site" evidence="7">
    <location>
        <begin position="207"/>
        <end position="208"/>
    </location>
    <ligand>
        <name>substrate</name>
    </ligand>
</feature>
<sequence length="285" mass="30107">MRVDLLAGTTDTARGPVSGRPPRVGVFDSGMGGLTVHSEIATQMAGSELVYIGDTEVFPYGRLAEKALVQRVSLVMDQFIRGYAPDIVCIACNTASTLALPVLRARHDIPFVGTVPAIKPAVALSKTRRISVLATMGTVARDYTHELVAAHAQDCEVNLVGSKGLASLAEAVLRGETIRDEDVLAEIAPAFVGEGDSRTDVIVLACTHYPLILDRLTALAPWPVNWIDPAPAIARRVAALVGPYETGLPVSVPRALFTQRNSLPIPLLGALSARGFGQVGLEAIG</sequence>
<feature type="binding site" evidence="7">
    <location>
        <begin position="28"/>
        <end position="29"/>
    </location>
    <ligand>
        <name>substrate</name>
    </ligand>
</feature>
<evidence type="ECO:0000256" key="2">
    <source>
        <dbReference type="ARBA" id="ARBA00013090"/>
    </source>
</evidence>
<evidence type="ECO:0000313" key="10">
    <source>
        <dbReference type="Proteomes" id="UP001595796"/>
    </source>
</evidence>
<comment type="similarity">
    <text evidence="7">Belongs to the aspartate/glutamate racemases family.</text>
</comment>
<dbReference type="EC" id="5.1.1.3" evidence="2 7"/>
<proteinExistence type="inferred from homology"/>
<dbReference type="PANTHER" id="PTHR21198:SF2">
    <property type="entry name" value="GLUTAMATE RACEMASE"/>
    <property type="match status" value="1"/>
</dbReference>
<reference evidence="10" key="1">
    <citation type="journal article" date="2019" name="Int. J. Syst. Evol. Microbiol.">
        <title>The Global Catalogue of Microorganisms (GCM) 10K type strain sequencing project: providing services to taxonomists for standard genome sequencing and annotation.</title>
        <authorList>
            <consortium name="The Broad Institute Genomics Platform"/>
            <consortium name="The Broad Institute Genome Sequencing Center for Infectious Disease"/>
            <person name="Wu L."/>
            <person name="Ma J."/>
        </authorList>
    </citation>
    <scope>NUCLEOTIDE SEQUENCE [LARGE SCALE GENOMIC DNA]</scope>
    <source>
        <strain evidence="10">CGMCC 1.16444</strain>
    </source>
</reference>
<evidence type="ECO:0000256" key="7">
    <source>
        <dbReference type="HAMAP-Rule" id="MF_00258"/>
    </source>
</evidence>
<feature type="active site" description="Proton donor/acceptor" evidence="7">
    <location>
        <position position="206"/>
    </location>
</feature>
<feature type="binding site" evidence="7">
    <location>
        <begin position="60"/>
        <end position="61"/>
    </location>
    <ligand>
        <name>substrate</name>
    </ligand>
</feature>
<evidence type="ECO:0000256" key="1">
    <source>
        <dbReference type="ARBA" id="ARBA00001602"/>
    </source>
</evidence>
<dbReference type="HAMAP" id="MF_00258">
    <property type="entry name" value="Glu_racemase"/>
    <property type="match status" value="1"/>
</dbReference>
<accession>A0ABV9Z3Y8</accession>
<dbReference type="RefSeq" id="WP_114958098.1">
    <property type="nucleotide sequence ID" value="NZ_JBHSJF010000006.1"/>
</dbReference>
<dbReference type="PROSITE" id="PS00924">
    <property type="entry name" value="ASP_GLU_RACEMASE_2"/>
    <property type="match status" value="1"/>
</dbReference>
<keyword evidence="10" id="KW-1185">Reference proteome</keyword>
<keyword evidence="3 7" id="KW-0133">Cell shape</keyword>
<evidence type="ECO:0000256" key="4">
    <source>
        <dbReference type="ARBA" id="ARBA00022984"/>
    </source>
</evidence>
<protein>
    <recommendedName>
        <fullName evidence="2 7">Glutamate racemase</fullName>
        <ecNumber evidence="2 7">5.1.1.3</ecNumber>
    </recommendedName>
</protein>
<keyword evidence="4 7" id="KW-0573">Peptidoglycan synthesis</keyword>
<dbReference type="PANTHER" id="PTHR21198">
    <property type="entry name" value="GLUTAMATE RACEMASE"/>
    <property type="match status" value="1"/>
</dbReference>
<evidence type="ECO:0000256" key="5">
    <source>
        <dbReference type="ARBA" id="ARBA00023235"/>
    </source>
</evidence>
<dbReference type="Proteomes" id="UP001595796">
    <property type="component" value="Unassembled WGS sequence"/>
</dbReference>
<dbReference type="GO" id="GO:0008881">
    <property type="term" value="F:glutamate racemase activity"/>
    <property type="evidence" value="ECO:0007669"/>
    <property type="project" value="UniProtKB-EC"/>
</dbReference>
<dbReference type="InterPro" id="IPR001920">
    <property type="entry name" value="Asp/Glu_race"/>
</dbReference>